<evidence type="ECO:0000313" key="3">
    <source>
        <dbReference type="Proteomes" id="UP000677054"/>
    </source>
</evidence>
<dbReference type="AlphaFoldDB" id="A0A7R8XCD8"/>
<dbReference type="Pfam" id="PF16178">
    <property type="entry name" value="Anoct_dimer"/>
    <property type="match status" value="1"/>
</dbReference>
<evidence type="ECO:0000313" key="2">
    <source>
        <dbReference type="EMBL" id="CAD7245230.1"/>
    </source>
</evidence>
<dbReference type="GO" id="GO:0046983">
    <property type="term" value="F:protein dimerization activity"/>
    <property type="evidence" value="ECO:0007669"/>
    <property type="project" value="InterPro"/>
</dbReference>
<proteinExistence type="predicted"/>
<keyword evidence="3" id="KW-1185">Reference proteome</keyword>
<reference evidence="2" key="1">
    <citation type="submission" date="2020-11" db="EMBL/GenBank/DDBJ databases">
        <authorList>
            <person name="Tran Van P."/>
        </authorList>
    </citation>
    <scope>NUCLEOTIDE SEQUENCE</scope>
</reference>
<dbReference type="Proteomes" id="UP000677054">
    <property type="component" value="Unassembled WGS sequence"/>
</dbReference>
<organism evidence="2">
    <name type="scientific">Darwinula stevensoni</name>
    <dbReference type="NCBI Taxonomy" id="69355"/>
    <lineage>
        <taxon>Eukaryota</taxon>
        <taxon>Metazoa</taxon>
        <taxon>Ecdysozoa</taxon>
        <taxon>Arthropoda</taxon>
        <taxon>Crustacea</taxon>
        <taxon>Oligostraca</taxon>
        <taxon>Ostracoda</taxon>
        <taxon>Podocopa</taxon>
        <taxon>Podocopida</taxon>
        <taxon>Darwinulocopina</taxon>
        <taxon>Darwinuloidea</taxon>
        <taxon>Darwinulidae</taxon>
        <taxon>Darwinula</taxon>
    </lineage>
</organism>
<protein>
    <recommendedName>
        <fullName evidence="1">Anoctamin dimerisation domain-containing protein</fullName>
    </recommendedName>
</protein>
<dbReference type="EMBL" id="LR900326">
    <property type="protein sequence ID" value="CAD7245230.1"/>
    <property type="molecule type" value="Genomic_DNA"/>
</dbReference>
<gene>
    <name evidence="2" type="ORF">DSTB1V02_LOCUS5104</name>
</gene>
<evidence type="ECO:0000259" key="1">
    <source>
        <dbReference type="Pfam" id="PF16178"/>
    </source>
</evidence>
<dbReference type="EMBL" id="CAJPEV010000809">
    <property type="protein sequence ID" value="CAG0888718.1"/>
    <property type="molecule type" value="Genomic_DNA"/>
</dbReference>
<dbReference type="InterPro" id="IPR032394">
    <property type="entry name" value="Anoct_dimer"/>
</dbReference>
<accession>A0A7R8XCD8</accession>
<feature type="domain" description="Anoctamin dimerisation" evidence="1">
    <location>
        <begin position="12"/>
        <end position="86"/>
    </location>
</feature>
<sequence length="107" mass="12698">MQVKQDKQNRFSFLNVLISAFQFGQSILTRKHHSNHSDRCMRQIRDEEFSQAQRIYIVYEILRTPGSEDGEEETGIRELTDDKVYRGFLFPTDGILFWQSYCALCLR</sequence>
<name>A0A7R8XCD8_9CRUS</name>